<dbReference type="PROSITE" id="PS00138">
    <property type="entry name" value="SUBTILASE_SER"/>
    <property type="match status" value="1"/>
</dbReference>
<feature type="active site" description="Charge relay system" evidence="6">
    <location>
        <position position="327"/>
    </location>
</feature>
<protein>
    <recommendedName>
        <fullName evidence="14">Peptidase S8/S53 domain-containing protein</fullName>
    </recommendedName>
</protein>
<dbReference type="GO" id="GO:0046872">
    <property type="term" value="F:metal ion binding"/>
    <property type="evidence" value="ECO:0007669"/>
    <property type="project" value="UniProtKB-KW"/>
</dbReference>
<dbReference type="Gene3D" id="3.40.50.200">
    <property type="entry name" value="Peptidase S8/S53 domain"/>
    <property type="match status" value="1"/>
</dbReference>
<feature type="active site" description="Charge relay system" evidence="6">
    <location>
        <position position="294"/>
    </location>
</feature>
<reference evidence="12 13" key="1">
    <citation type="submission" date="2018-02" db="EMBL/GenBank/DDBJ databases">
        <title>Genomic Reconstructions from Amazon Rainforest and Pasture Soil Reveal Novel Insights into the Physiology of Candidate Phyla in Tropical Sites.</title>
        <authorList>
            <person name="Kroeger M.E."/>
            <person name="Delmont T."/>
            <person name="Eren A.M."/>
            <person name="Guo J."/>
            <person name="Meyer K.M."/>
            <person name="Khan K."/>
            <person name="Rodrigues J.L.M."/>
            <person name="Bohannan B.J.M."/>
            <person name="Tringe S."/>
            <person name="Borges C.D."/>
            <person name="Tiedje J."/>
            <person name="Tsai S.M."/>
            <person name="Nusslein K."/>
        </authorList>
    </citation>
    <scope>NUCLEOTIDE SEQUENCE [LARGE SCALE GENOMIC DNA]</scope>
    <source>
        <strain evidence="12">Amazon FNV 2010 28 9</strain>
    </source>
</reference>
<dbReference type="PANTHER" id="PTHR43806">
    <property type="entry name" value="PEPTIDASE S8"/>
    <property type="match status" value="1"/>
</dbReference>
<keyword evidence="9" id="KW-0732">Signal</keyword>
<feature type="domain" description="Inhibitor I9" evidence="11">
    <location>
        <begin position="39"/>
        <end position="106"/>
    </location>
</feature>
<dbReference type="Pfam" id="PF05922">
    <property type="entry name" value="Inhibitor_I9"/>
    <property type="match status" value="1"/>
</dbReference>
<accession>A0A317JSS7</accession>
<dbReference type="PRINTS" id="PR00723">
    <property type="entry name" value="SUBTILISIN"/>
</dbReference>
<dbReference type="GO" id="GO:0004252">
    <property type="term" value="F:serine-type endopeptidase activity"/>
    <property type="evidence" value="ECO:0007669"/>
    <property type="project" value="UniProtKB-UniRule"/>
</dbReference>
<proteinExistence type="inferred from homology"/>
<dbReference type="InterPro" id="IPR000209">
    <property type="entry name" value="Peptidase_S8/S53_dom"/>
</dbReference>
<feature type="active site" description="Charge relay system" evidence="6">
    <location>
        <position position="511"/>
    </location>
</feature>
<dbReference type="InterPro" id="IPR010259">
    <property type="entry name" value="S8pro/Inhibitor_I9"/>
</dbReference>
<sequence length="568" mass="57766">MNFGKALLSFALMFTSMGNVMLPSVVSQVQASSSVASKTYIVVLNNNVSDVKGVANDVITLHHGQEKHLYTAALKGFAATFSSSEIDAIARDPRVRFVNEDQPVSIAVVKGKVKPTPTPTPKPTPTPTPTPSPTMSPTPAPTPVPLWVTVTSPNGGETLQAGQSYKITWNSASVIDTVSVGYSSGPGSLNWIAYDIPNAGYYNWTVNVGNTTNTQFKIYVIGYETGVGSADDYSDNYFTVLQPTPAPTPTPIPTPTPQPTPLPTPIGQIVPTGVARVGQDATNKGTGVGVAVIDTGIDLTHPDLVGNIIANTTCVSGTTNGNDDNGHGSHVAGTIAAQDNSSGVVGVAPEAKLVAVKVLDSSGSGTWSSVICGIDWVTANAATYNIKVANMSLGGAGSSDNNCGNTNGDALHQAICTSTAAGVTYVVAAGNSGSDVSTFVPAAYNDTVITVSALADSDGKAGGLGVPTSYGADDTFASFSNYGSGVDIGAPGVSIYSTYIGGSYATLSGTSMATPHVSGAAALYIHSHPGSKWTDVLGGLTSVAEALGKGHTDPSGLHPEPVLQTASL</sequence>
<dbReference type="InterPro" id="IPR023827">
    <property type="entry name" value="Peptidase_S8_Asp-AS"/>
</dbReference>
<dbReference type="InterPro" id="IPR037045">
    <property type="entry name" value="S8pro/Inhibitor_I9_sf"/>
</dbReference>
<dbReference type="Pfam" id="PF00082">
    <property type="entry name" value="Peptidase_S8"/>
    <property type="match status" value="1"/>
</dbReference>
<comment type="similarity">
    <text evidence="1 6 7">Belongs to the peptidase S8 family.</text>
</comment>
<dbReference type="PROSITE" id="PS00136">
    <property type="entry name" value="SUBTILASE_ASP"/>
    <property type="match status" value="1"/>
</dbReference>
<feature type="chain" id="PRO_5016301669" description="Peptidase S8/S53 domain-containing protein" evidence="9">
    <location>
        <begin position="22"/>
        <end position="568"/>
    </location>
</feature>
<evidence type="ECO:0000256" key="4">
    <source>
        <dbReference type="ARBA" id="ARBA00022801"/>
    </source>
</evidence>
<evidence type="ECO:0000256" key="2">
    <source>
        <dbReference type="ARBA" id="ARBA00022670"/>
    </source>
</evidence>
<feature type="domain" description="Peptidase S8/S53" evidence="10">
    <location>
        <begin position="285"/>
        <end position="538"/>
    </location>
</feature>
<dbReference type="SUPFAM" id="SSF54897">
    <property type="entry name" value="Protease propeptides/inhibitors"/>
    <property type="match status" value="1"/>
</dbReference>
<evidence type="ECO:0000256" key="7">
    <source>
        <dbReference type="RuleBase" id="RU003355"/>
    </source>
</evidence>
<dbReference type="PROSITE" id="PS51892">
    <property type="entry name" value="SUBTILASE"/>
    <property type="match status" value="1"/>
</dbReference>
<dbReference type="InterPro" id="IPR022398">
    <property type="entry name" value="Peptidase_S8_His-AS"/>
</dbReference>
<dbReference type="PROSITE" id="PS00137">
    <property type="entry name" value="SUBTILASE_HIS"/>
    <property type="match status" value="1"/>
</dbReference>
<keyword evidence="5 6" id="KW-0720">Serine protease</keyword>
<evidence type="ECO:0000256" key="1">
    <source>
        <dbReference type="ARBA" id="ARBA00011073"/>
    </source>
</evidence>
<evidence type="ECO:0000313" key="12">
    <source>
        <dbReference type="EMBL" id="PWU24168.1"/>
    </source>
</evidence>
<dbReference type="GO" id="GO:0005615">
    <property type="term" value="C:extracellular space"/>
    <property type="evidence" value="ECO:0007669"/>
    <property type="project" value="TreeGrafter"/>
</dbReference>
<evidence type="ECO:0000313" key="13">
    <source>
        <dbReference type="Proteomes" id="UP000246104"/>
    </source>
</evidence>
<feature type="region of interest" description="Disordered" evidence="8">
    <location>
        <begin position="112"/>
        <end position="141"/>
    </location>
</feature>
<evidence type="ECO:0000256" key="6">
    <source>
        <dbReference type="PROSITE-ProRule" id="PRU01240"/>
    </source>
</evidence>
<feature type="compositionally biased region" description="Pro residues" evidence="8">
    <location>
        <begin position="116"/>
        <end position="141"/>
    </location>
</feature>
<evidence type="ECO:0000256" key="5">
    <source>
        <dbReference type="ARBA" id="ARBA00022825"/>
    </source>
</evidence>
<dbReference type="AlphaFoldDB" id="A0A317JSS7"/>
<dbReference type="InterPro" id="IPR050131">
    <property type="entry name" value="Peptidase_S8_subtilisin-like"/>
</dbReference>
<comment type="caution">
    <text evidence="12">The sequence shown here is derived from an EMBL/GenBank/DDBJ whole genome shotgun (WGS) entry which is preliminary data.</text>
</comment>
<evidence type="ECO:0000256" key="8">
    <source>
        <dbReference type="SAM" id="MobiDB-lite"/>
    </source>
</evidence>
<dbReference type="InterPro" id="IPR036852">
    <property type="entry name" value="Peptidase_S8/S53_dom_sf"/>
</dbReference>
<dbReference type="EMBL" id="PSRQ01000009">
    <property type="protein sequence ID" value="PWU24168.1"/>
    <property type="molecule type" value="Genomic_DNA"/>
</dbReference>
<evidence type="ECO:0008006" key="14">
    <source>
        <dbReference type="Google" id="ProtNLM"/>
    </source>
</evidence>
<dbReference type="InterPro" id="IPR034202">
    <property type="entry name" value="Subtilisin_Carlsberg-like"/>
</dbReference>
<evidence type="ECO:0000259" key="11">
    <source>
        <dbReference type="Pfam" id="PF05922"/>
    </source>
</evidence>
<dbReference type="SUPFAM" id="SSF52743">
    <property type="entry name" value="Subtilisin-like"/>
    <property type="match status" value="1"/>
</dbReference>
<evidence type="ECO:0000256" key="9">
    <source>
        <dbReference type="SAM" id="SignalP"/>
    </source>
</evidence>
<dbReference type="InterPro" id="IPR023828">
    <property type="entry name" value="Peptidase_S8_Ser-AS"/>
</dbReference>
<name>A0A317JSS7_9BACT</name>
<evidence type="ECO:0000259" key="10">
    <source>
        <dbReference type="Pfam" id="PF00082"/>
    </source>
</evidence>
<dbReference type="Proteomes" id="UP000246104">
    <property type="component" value="Unassembled WGS sequence"/>
</dbReference>
<dbReference type="InterPro" id="IPR015500">
    <property type="entry name" value="Peptidase_S8_subtilisin-rel"/>
</dbReference>
<feature type="signal peptide" evidence="9">
    <location>
        <begin position="1"/>
        <end position="21"/>
    </location>
</feature>
<dbReference type="Gene3D" id="3.30.70.80">
    <property type="entry name" value="Peptidase S8 propeptide/proteinase inhibitor I9"/>
    <property type="match status" value="1"/>
</dbReference>
<gene>
    <name evidence="12" type="ORF">C5B42_00520</name>
</gene>
<dbReference type="PANTHER" id="PTHR43806:SF11">
    <property type="entry name" value="CEREVISIN-RELATED"/>
    <property type="match status" value="1"/>
</dbReference>
<organism evidence="12 13">
    <name type="scientific">Candidatus Cerribacteria bacterium 'Amazon FNV 2010 28 9'</name>
    <dbReference type="NCBI Taxonomy" id="2081795"/>
    <lineage>
        <taxon>Bacteria</taxon>
        <taxon>Candidatus Cerribacteria</taxon>
    </lineage>
</organism>
<keyword evidence="4 6" id="KW-0378">Hydrolase</keyword>
<dbReference type="GO" id="GO:0006508">
    <property type="term" value="P:proteolysis"/>
    <property type="evidence" value="ECO:0007669"/>
    <property type="project" value="UniProtKB-KW"/>
</dbReference>
<keyword evidence="2 6" id="KW-0645">Protease</keyword>
<dbReference type="CDD" id="cd07477">
    <property type="entry name" value="Peptidases_S8_Subtilisin_subset"/>
    <property type="match status" value="1"/>
</dbReference>
<keyword evidence="3" id="KW-0479">Metal-binding</keyword>
<evidence type="ECO:0000256" key="3">
    <source>
        <dbReference type="ARBA" id="ARBA00022723"/>
    </source>
</evidence>